<dbReference type="AlphaFoldDB" id="A0A1G2KSQ4"/>
<gene>
    <name evidence="3" type="ORF">A3C11_02680</name>
</gene>
<evidence type="ECO:0000259" key="2">
    <source>
        <dbReference type="Pfam" id="PF09851"/>
    </source>
</evidence>
<organism evidence="3 4">
    <name type="scientific">Candidatus Sungbacteria bacterium RIFCSPHIGHO2_02_FULL_49_12</name>
    <dbReference type="NCBI Taxonomy" id="1802271"/>
    <lineage>
        <taxon>Bacteria</taxon>
        <taxon>Candidatus Sungiibacteriota</taxon>
    </lineage>
</organism>
<accession>A0A1G2KSQ4</accession>
<reference evidence="3 4" key="1">
    <citation type="journal article" date="2016" name="Nat. Commun.">
        <title>Thousands of microbial genomes shed light on interconnected biogeochemical processes in an aquifer system.</title>
        <authorList>
            <person name="Anantharaman K."/>
            <person name="Brown C.T."/>
            <person name="Hug L.A."/>
            <person name="Sharon I."/>
            <person name="Castelle C.J."/>
            <person name="Probst A.J."/>
            <person name="Thomas B.C."/>
            <person name="Singh A."/>
            <person name="Wilkins M.J."/>
            <person name="Karaoz U."/>
            <person name="Brodie E.L."/>
            <person name="Williams K.H."/>
            <person name="Hubbard S.S."/>
            <person name="Banfield J.F."/>
        </authorList>
    </citation>
    <scope>NUCLEOTIDE SEQUENCE [LARGE SCALE GENOMIC DNA]</scope>
</reference>
<evidence type="ECO:0000313" key="4">
    <source>
        <dbReference type="Proteomes" id="UP000177362"/>
    </source>
</evidence>
<keyword evidence="1" id="KW-0812">Transmembrane</keyword>
<dbReference type="Proteomes" id="UP000177362">
    <property type="component" value="Unassembled WGS sequence"/>
</dbReference>
<name>A0A1G2KSQ4_9BACT</name>
<evidence type="ECO:0000313" key="3">
    <source>
        <dbReference type="EMBL" id="OHA01399.1"/>
    </source>
</evidence>
<sequence>MYGLYDNYGGWGAGNMMGFFGGGIMMVAFWVLLIFFVVWIVREFSGRNSRSDSRALDILKERYAKGEISKEEFEAKKKDIAN</sequence>
<feature type="transmembrane region" description="Helical" evidence="1">
    <location>
        <begin position="20"/>
        <end position="41"/>
    </location>
</feature>
<comment type="caution">
    <text evidence="3">The sequence shown here is derived from an EMBL/GenBank/DDBJ whole genome shotgun (WGS) entry which is preliminary data.</text>
</comment>
<feature type="domain" description="SHOCT" evidence="2">
    <location>
        <begin position="55"/>
        <end position="80"/>
    </location>
</feature>
<proteinExistence type="predicted"/>
<evidence type="ECO:0000256" key="1">
    <source>
        <dbReference type="SAM" id="Phobius"/>
    </source>
</evidence>
<keyword evidence="1" id="KW-1133">Transmembrane helix</keyword>
<dbReference type="Pfam" id="PF09851">
    <property type="entry name" value="SHOCT"/>
    <property type="match status" value="1"/>
</dbReference>
<dbReference type="InterPro" id="IPR018649">
    <property type="entry name" value="SHOCT"/>
</dbReference>
<dbReference type="EMBL" id="MHQJ01000017">
    <property type="protein sequence ID" value="OHA01399.1"/>
    <property type="molecule type" value="Genomic_DNA"/>
</dbReference>
<protein>
    <recommendedName>
        <fullName evidence="2">SHOCT domain-containing protein</fullName>
    </recommendedName>
</protein>
<dbReference type="STRING" id="1802271.A3C11_02680"/>
<keyword evidence="1" id="KW-0472">Membrane</keyword>